<dbReference type="InterPro" id="IPR052932">
    <property type="entry name" value="OprB_Porin"/>
</dbReference>
<dbReference type="InterPro" id="IPR038673">
    <property type="entry name" value="OprB_sf"/>
</dbReference>
<keyword evidence="4" id="KW-1185">Reference proteome</keyword>
<dbReference type="InterPro" id="IPR007049">
    <property type="entry name" value="Carb-sel_porin_OprB"/>
</dbReference>
<sequence length="488" mass="51860">MAVLMLAAGAAMASAGSVQAETVLGATPPAELNPAELPEADLAVQAKPADQWTGLLNRSSLLGDMGGLRSSLGQHGITLGLSETSEYLSNVSGGLKHGGEYHGVTTLTLGLDTQRAGLWEGGTANVSVLDIHGDSFSADHVGSLQTASGTEAEATTRLWEAWFQQKLFDGKADVKIGQQSIDQEFMVSQYAGTFMGTMFGWPAIPSYDMTAGGPAYPLSGLGVRLRGRLSDQLTMLGGVFAGDPAGTSNSDAQQANKHGTAFNLHGGSLWISELQYGLNQPGDGQLDDGKPKGLPGTYKLGAWYQTARFGDQRYDDTGLSLADANSSGNAAQHRGNYSIYAVADQMVWRPAEDSSRTLNAFTRLMWAPGDRNQISFSANAGVTLTAPFDGRDSDVAGLAVGYVKVGNHLREYDQDTATANGNPLYPVRRDETFVEATYQYQITPWWQLQGDVQYTLKPGGGAVSSNDSTQTQRIPNAWVLGVKTVITF</sequence>
<dbReference type="Gene3D" id="2.40.160.180">
    <property type="entry name" value="Carbohydrate-selective porin OprB"/>
    <property type="match status" value="1"/>
</dbReference>
<evidence type="ECO:0000256" key="1">
    <source>
        <dbReference type="ARBA" id="ARBA00008769"/>
    </source>
</evidence>
<dbReference type="AlphaFoldDB" id="A0A454JG42"/>
<dbReference type="EMBL" id="RFAR01000060">
    <property type="protein sequence ID" value="RMC95078.1"/>
    <property type="molecule type" value="Genomic_DNA"/>
</dbReference>
<gene>
    <name evidence="3" type="ORF">EAY64_14395</name>
</gene>
<feature type="signal peptide" evidence="2">
    <location>
        <begin position="1"/>
        <end position="20"/>
    </location>
</feature>
<dbReference type="Pfam" id="PF04966">
    <property type="entry name" value="OprB"/>
    <property type="match status" value="1"/>
</dbReference>
<dbReference type="Proteomes" id="UP000274139">
    <property type="component" value="Unassembled WGS sequence"/>
</dbReference>
<keyword evidence="2" id="KW-0732">Signal</keyword>
<dbReference type="GO" id="GO:0016020">
    <property type="term" value="C:membrane"/>
    <property type="evidence" value="ECO:0007669"/>
    <property type="project" value="InterPro"/>
</dbReference>
<name>A0A454JG42_9NEIS</name>
<feature type="chain" id="PRO_5018809131" evidence="2">
    <location>
        <begin position="21"/>
        <end position="488"/>
    </location>
</feature>
<dbReference type="RefSeq" id="WP_103525447.1">
    <property type="nucleotide sequence ID" value="NZ_JAIZDC010000009.1"/>
</dbReference>
<dbReference type="PANTHER" id="PTHR37944:SF1">
    <property type="entry name" value="PORIN B"/>
    <property type="match status" value="1"/>
</dbReference>
<evidence type="ECO:0000313" key="3">
    <source>
        <dbReference type="EMBL" id="RMC95078.1"/>
    </source>
</evidence>
<accession>A0A454JG42</accession>
<protein>
    <submittedName>
        <fullName evidence="3">Carbohydrate porin</fullName>
    </submittedName>
</protein>
<comment type="caution">
    <text evidence="3">The sequence shown here is derived from an EMBL/GenBank/DDBJ whole genome shotgun (WGS) entry which is preliminary data.</text>
</comment>
<organism evidence="3 4">
    <name type="scientific">Aquitalea palustris</name>
    <dbReference type="NCBI Taxonomy" id="2480983"/>
    <lineage>
        <taxon>Bacteria</taxon>
        <taxon>Pseudomonadati</taxon>
        <taxon>Pseudomonadota</taxon>
        <taxon>Betaproteobacteria</taxon>
        <taxon>Neisseriales</taxon>
        <taxon>Chromobacteriaceae</taxon>
        <taxon>Aquitalea</taxon>
    </lineage>
</organism>
<evidence type="ECO:0000313" key="4">
    <source>
        <dbReference type="Proteomes" id="UP000274139"/>
    </source>
</evidence>
<dbReference type="PANTHER" id="PTHR37944">
    <property type="entry name" value="PORIN B"/>
    <property type="match status" value="1"/>
</dbReference>
<reference evidence="3 4" key="1">
    <citation type="submission" date="2018-10" db="EMBL/GenBank/DDBJ databases">
        <title>Draft genome sequence of Aquitalea MWU14-2217 isolated from a wild cranberry bog in Provincetown, Massachusetts.</title>
        <authorList>
            <person name="Ebadzadsahrai G."/>
            <person name="Soby S."/>
        </authorList>
    </citation>
    <scope>NUCLEOTIDE SEQUENCE [LARGE SCALE GENOMIC DNA]</scope>
    <source>
        <strain evidence="3 4">MWU14-2217</strain>
    </source>
</reference>
<dbReference type="GO" id="GO:0015288">
    <property type="term" value="F:porin activity"/>
    <property type="evidence" value="ECO:0007669"/>
    <property type="project" value="InterPro"/>
</dbReference>
<dbReference type="GO" id="GO:0008643">
    <property type="term" value="P:carbohydrate transport"/>
    <property type="evidence" value="ECO:0007669"/>
    <property type="project" value="InterPro"/>
</dbReference>
<evidence type="ECO:0000256" key="2">
    <source>
        <dbReference type="RuleBase" id="RU363072"/>
    </source>
</evidence>
<dbReference type="OrthoDB" id="545475at2"/>
<proteinExistence type="inferred from homology"/>
<comment type="similarity">
    <text evidence="1 2">Belongs to the OprB family.</text>
</comment>